<protein>
    <submittedName>
        <fullName evidence="7">Amino acid ABC transporter substrate-binding protein (PAAT family)</fullName>
    </submittedName>
</protein>
<dbReference type="Proteomes" id="UP000295765">
    <property type="component" value="Unassembled WGS sequence"/>
</dbReference>
<gene>
    <name evidence="7" type="ORF">EV699_1048</name>
</gene>
<dbReference type="GO" id="GO:0030313">
    <property type="term" value="C:cell envelope"/>
    <property type="evidence" value="ECO:0007669"/>
    <property type="project" value="UniProtKB-SubCell"/>
</dbReference>
<dbReference type="PROSITE" id="PS01039">
    <property type="entry name" value="SBP_BACTERIAL_3"/>
    <property type="match status" value="1"/>
</dbReference>
<comment type="caution">
    <text evidence="7">The sequence shown here is derived from an EMBL/GenBank/DDBJ whole genome shotgun (WGS) entry which is preliminary data.</text>
</comment>
<dbReference type="EMBL" id="SLWY01000004">
    <property type="protein sequence ID" value="TCO82616.1"/>
    <property type="molecule type" value="Genomic_DNA"/>
</dbReference>
<dbReference type="SUPFAM" id="SSF53850">
    <property type="entry name" value="Periplasmic binding protein-like II"/>
    <property type="match status" value="1"/>
</dbReference>
<dbReference type="CDD" id="cd01072">
    <property type="entry name" value="PBP2_SMa0082_like"/>
    <property type="match status" value="1"/>
</dbReference>
<comment type="similarity">
    <text evidence="2 4">Belongs to the bacterial solute-binding protein 3 family.</text>
</comment>
<dbReference type="Gene3D" id="3.40.190.10">
    <property type="entry name" value="Periplasmic binding protein-like II"/>
    <property type="match status" value="2"/>
</dbReference>
<dbReference type="PANTHER" id="PTHR35936">
    <property type="entry name" value="MEMBRANE-BOUND LYTIC MUREIN TRANSGLYCOSYLASE F"/>
    <property type="match status" value="1"/>
</dbReference>
<organism evidence="7 8">
    <name type="scientific">Plasticicumulans lactativorans</name>
    <dbReference type="NCBI Taxonomy" id="1133106"/>
    <lineage>
        <taxon>Bacteria</taxon>
        <taxon>Pseudomonadati</taxon>
        <taxon>Pseudomonadota</taxon>
        <taxon>Gammaproteobacteria</taxon>
        <taxon>Candidatus Competibacteraceae</taxon>
        <taxon>Plasticicumulans</taxon>
    </lineage>
</organism>
<dbReference type="InterPro" id="IPR006311">
    <property type="entry name" value="TAT_signal"/>
</dbReference>
<dbReference type="PROSITE" id="PS51318">
    <property type="entry name" value="TAT"/>
    <property type="match status" value="1"/>
</dbReference>
<proteinExistence type="inferred from homology"/>
<feature type="signal peptide" evidence="5">
    <location>
        <begin position="1"/>
        <end position="28"/>
    </location>
</feature>
<reference evidence="7 8" key="1">
    <citation type="submission" date="2019-03" db="EMBL/GenBank/DDBJ databases">
        <title>Genomic Encyclopedia of Type Strains, Phase IV (KMG-IV): sequencing the most valuable type-strain genomes for metagenomic binning, comparative biology and taxonomic classification.</title>
        <authorList>
            <person name="Goeker M."/>
        </authorList>
    </citation>
    <scope>NUCLEOTIDE SEQUENCE [LARGE SCALE GENOMIC DNA]</scope>
    <source>
        <strain evidence="7 8">DSM 25287</strain>
    </source>
</reference>
<evidence type="ECO:0000256" key="3">
    <source>
        <dbReference type="ARBA" id="ARBA00022729"/>
    </source>
</evidence>
<evidence type="ECO:0000256" key="2">
    <source>
        <dbReference type="ARBA" id="ARBA00010333"/>
    </source>
</evidence>
<name>A0A4R2L7K0_9GAMM</name>
<feature type="chain" id="PRO_5020591208" evidence="5">
    <location>
        <begin position="29"/>
        <end position="271"/>
    </location>
</feature>
<sequence length="271" mass="29114">MSLKTFVNRARRSLLALGLGAVIAGALAGPAAAAGIDDIVSKKKLQVGVLVDVPPFGMTNANNEPEGYDVDVARLMAKYLGVELELVPVTGPNRIPFLLTNKVDVLIATFGITPERAKQVQFAIPYSSFDVVLLAPKAKAIGAAKDLKGVKVGVARASTQDTAVTAMAPQGTQIMRFDDDATTMQALLSGQIDAIGVTTLIARQIQEMNPAAEYEAKFVLRRQPNGIAMRRGDADLLQWVNTFIYFIKNNGELDAIHQKWLGKPLGELPVF</sequence>
<dbReference type="PANTHER" id="PTHR35936:SF17">
    <property type="entry name" value="ARGININE-BINDING EXTRACELLULAR PROTEIN ARTP"/>
    <property type="match status" value="1"/>
</dbReference>
<accession>A0A4R2L7K0</accession>
<feature type="domain" description="Solute-binding protein family 3/N-terminal" evidence="6">
    <location>
        <begin position="44"/>
        <end position="264"/>
    </location>
</feature>
<dbReference type="AlphaFoldDB" id="A0A4R2L7K0"/>
<evidence type="ECO:0000259" key="6">
    <source>
        <dbReference type="SMART" id="SM00062"/>
    </source>
</evidence>
<dbReference type="InterPro" id="IPR018313">
    <property type="entry name" value="SBP_3_CS"/>
</dbReference>
<evidence type="ECO:0000256" key="5">
    <source>
        <dbReference type="SAM" id="SignalP"/>
    </source>
</evidence>
<dbReference type="SMART" id="SM00062">
    <property type="entry name" value="PBPb"/>
    <property type="match status" value="1"/>
</dbReference>
<evidence type="ECO:0000256" key="4">
    <source>
        <dbReference type="RuleBase" id="RU003744"/>
    </source>
</evidence>
<dbReference type="OrthoDB" id="7241844at2"/>
<dbReference type="Pfam" id="PF00497">
    <property type="entry name" value="SBP_bac_3"/>
    <property type="match status" value="1"/>
</dbReference>
<keyword evidence="3 5" id="KW-0732">Signal</keyword>
<dbReference type="InterPro" id="IPR001638">
    <property type="entry name" value="Solute-binding_3/MltF_N"/>
</dbReference>
<evidence type="ECO:0000256" key="1">
    <source>
        <dbReference type="ARBA" id="ARBA00004196"/>
    </source>
</evidence>
<dbReference type="RefSeq" id="WP_132539042.1">
    <property type="nucleotide sequence ID" value="NZ_SLWY01000004.1"/>
</dbReference>
<evidence type="ECO:0000313" key="7">
    <source>
        <dbReference type="EMBL" id="TCO82616.1"/>
    </source>
</evidence>
<comment type="subcellular location">
    <subcellularLocation>
        <location evidence="1">Cell envelope</location>
    </subcellularLocation>
</comment>
<keyword evidence="8" id="KW-1185">Reference proteome</keyword>
<evidence type="ECO:0000313" key="8">
    <source>
        <dbReference type="Proteomes" id="UP000295765"/>
    </source>
</evidence>